<dbReference type="InterPro" id="IPR001849">
    <property type="entry name" value="PH_domain"/>
</dbReference>
<evidence type="ECO:0000256" key="1">
    <source>
        <dbReference type="SAM" id="MobiDB-lite"/>
    </source>
</evidence>
<evidence type="ECO:0000259" key="2">
    <source>
        <dbReference type="PROSITE" id="PS50003"/>
    </source>
</evidence>
<dbReference type="SUPFAM" id="SSF49562">
    <property type="entry name" value="C2 domain (Calcium/lipid-binding domain, CaLB)"/>
    <property type="match status" value="1"/>
</dbReference>
<dbReference type="Pfam" id="PF10409">
    <property type="entry name" value="PTEN_C2"/>
    <property type="match status" value="1"/>
</dbReference>
<dbReference type="InterPro" id="IPR014020">
    <property type="entry name" value="Tensin_C2-dom"/>
</dbReference>
<feature type="compositionally biased region" description="Acidic residues" evidence="1">
    <location>
        <begin position="255"/>
        <end position="272"/>
    </location>
</feature>
<feature type="domain" description="C2 tensin-type" evidence="3">
    <location>
        <begin position="78"/>
        <end position="239"/>
    </location>
</feature>
<dbReference type="SMART" id="SM01326">
    <property type="entry name" value="PTEN_C2"/>
    <property type="match status" value="1"/>
</dbReference>
<name>A0A0M0JBV2_9EUKA</name>
<feature type="region of interest" description="Disordered" evidence="1">
    <location>
        <begin position="251"/>
        <end position="295"/>
    </location>
</feature>
<reference evidence="5" key="1">
    <citation type="journal article" date="2015" name="PLoS Genet.">
        <title>Genome Sequence and Transcriptome Analyses of Chrysochromulina tobin: Metabolic Tools for Enhanced Algal Fitness in the Prominent Order Prymnesiales (Haptophyceae).</title>
        <authorList>
            <person name="Hovde B.T."/>
            <person name="Deodato C.R."/>
            <person name="Hunsperger H.M."/>
            <person name="Ryken S.A."/>
            <person name="Yost W."/>
            <person name="Jha R.K."/>
            <person name="Patterson J."/>
            <person name="Monnat R.J. Jr."/>
            <person name="Barlow S.B."/>
            <person name="Starkenburg S.R."/>
            <person name="Cattolico R.A."/>
        </authorList>
    </citation>
    <scope>NUCLEOTIDE SEQUENCE</scope>
    <source>
        <strain evidence="5">CCMP291</strain>
    </source>
</reference>
<accession>A0A0M0JBV2</accession>
<evidence type="ECO:0000259" key="3">
    <source>
        <dbReference type="PROSITE" id="PS51182"/>
    </source>
</evidence>
<gene>
    <name evidence="4" type="ORF">Ctob_000329</name>
</gene>
<dbReference type="Gene3D" id="2.60.40.1110">
    <property type="match status" value="1"/>
</dbReference>
<sequence length="295" mass="32655">MTCFFVQRGGTLPDKQSATFYLQAHNAAARDDWLEKLRAASAVTLESLAELGMVELKQRVVACGLVNPSDFTRERQQLQQLFLTHVASRPADYHNTIATGLAKTVLSRSMAKSSLLSTALGMKHVIFESSTWHAKPARVEYGHEVALVSGSETPYLVIAADTKFTIYDKPSTPLHKKVVIGHFWVHTAFLAAQCGEDGSGDGSGGVLTLKREEVDHACKKKYSERYPPTFELELHFERFGDEAFALGCEQFGPVEPDEDTDDEDDALDEEDLRPEMVEAQAGEGSSVRKVRQLFT</sequence>
<evidence type="ECO:0008006" key="6">
    <source>
        <dbReference type="Google" id="ProtNLM"/>
    </source>
</evidence>
<protein>
    <recommendedName>
        <fullName evidence="6">PH domain-containing protein</fullName>
    </recommendedName>
</protein>
<comment type="caution">
    <text evidence="4">The sequence shown here is derived from an EMBL/GenBank/DDBJ whole genome shotgun (WGS) entry which is preliminary data.</text>
</comment>
<evidence type="ECO:0000313" key="4">
    <source>
        <dbReference type="EMBL" id="KOO23940.1"/>
    </source>
</evidence>
<dbReference type="PROSITE" id="PS50003">
    <property type="entry name" value="PH_DOMAIN"/>
    <property type="match status" value="1"/>
</dbReference>
<dbReference type="Proteomes" id="UP000037460">
    <property type="component" value="Unassembled WGS sequence"/>
</dbReference>
<dbReference type="AlphaFoldDB" id="A0A0M0JBV2"/>
<organism evidence="4 5">
    <name type="scientific">Chrysochromulina tobinii</name>
    <dbReference type="NCBI Taxonomy" id="1460289"/>
    <lineage>
        <taxon>Eukaryota</taxon>
        <taxon>Haptista</taxon>
        <taxon>Haptophyta</taxon>
        <taxon>Prymnesiophyceae</taxon>
        <taxon>Prymnesiales</taxon>
        <taxon>Chrysochromulinaceae</taxon>
        <taxon>Chrysochromulina</taxon>
    </lineage>
</organism>
<evidence type="ECO:0000313" key="5">
    <source>
        <dbReference type="Proteomes" id="UP000037460"/>
    </source>
</evidence>
<dbReference type="InterPro" id="IPR035892">
    <property type="entry name" value="C2_domain_sf"/>
</dbReference>
<keyword evidence="5" id="KW-1185">Reference proteome</keyword>
<proteinExistence type="predicted"/>
<feature type="domain" description="PH" evidence="2">
    <location>
        <begin position="1"/>
        <end position="42"/>
    </location>
</feature>
<dbReference type="EMBL" id="JWZX01003143">
    <property type="protein sequence ID" value="KOO23940.1"/>
    <property type="molecule type" value="Genomic_DNA"/>
</dbReference>
<dbReference type="PROSITE" id="PS51182">
    <property type="entry name" value="C2_TENSIN"/>
    <property type="match status" value="1"/>
</dbReference>